<dbReference type="Gene3D" id="3.30.60.20">
    <property type="match status" value="1"/>
</dbReference>
<feature type="domain" description="Rho-GAP" evidence="7">
    <location>
        <begin position="229"/>
        <end position="414"/>
    </location>
</feature>
<sequence length="419" mass="48546">MDDDWFQGGYWKQNLYLLQEKAPRPIPVRCVKRIFNRPECYGDEFHGLIERPEAEMMLKRAGEGAFLVRASKRSANAYTLCILFDNNVLNYKLFFDGLHYVGEKRFETVELLVADGLIHMFIDKHASDYIKRMADEAIYEQSPYSQYNRNDEEPQVPRIKSPKPRKHNFSSCTFKIPHYCDFCRNFMWGLVQQGVRCSDCGFAAHKRCSEQARHDCRPEAKYVKRMFAVDLSTLCMAHSVRVPPVLVRCIEEIEKRALDVEGIYRVSGSHEQMEKLRRQFDLGNNVDLSTVEDVHTVCGLLKLYLRLLPQQLVPYSVFRALLHAYSSNSNDTKECIRKCRAELEELNEANAFTLNVLLEHLRHVSQHSTINKMTPENLATIFSPTIFCAGETPALPQQQHQLLFFLITTPRVLPPAFEL</sequence>
<keyword evidence="2" id="KW-0479">Metal-binding</keyword>
<reference evidence="8" key="1">
    <citation type="journal article" date="2013" name="Genetics">
        <title>The draft genome and transcriptome of Panagrellus redivivus are shaped by the harsh demands of a free-living lifestyle.</title>
        <authorList>
            <person name="Srinivasan J."/>
            <person name="Dillman A.R."/>
            <person name="Macchietto M.G."/>
            <person name="Heikkinen L."/>
            <person name="Lakso M."/>
            <person name="Fracchia K.M."/>
            <person name="Antoshechkin I."/>
            <person name="Mortazavi A."/>
            <person name="Wong G."/>
            <person name="Sternberg P.W."/>
        </authorList>
    </citation>
    <scope>NUCLEOTIDE SEQUENCE [LARGE SCALE GENOMIC DNA]</scope>
    <source>
        <strain evidence="8">MT8872</strain>
    </source>
</reference>
<dbReference type="InterPro" id="IPR000980">
    <property type="entry name" value="SH2"/>
</dbReference>
<protein>
    <submittedName>
        <fullName evidence="9">SH2 domain protein</fullName>
    </submittedName>
</protein>
<keyword evidence="8" id="KW-1185">Reference proteome</keyword>
<dbReference type="SUPFAM" id="SSF55550">
    <property type="entry name" value="SH2 domain"/>
    <property type="match status" value="1"/>
</dbReference>
<dbReference type="PROSITE" id="PS50238">
    <property type="entry name" value="RHOGAP"/>
    <property type="match status" value="1"/>
</dbReference>
<feature type="domain" description="Phorbol-ester/DAG-type" evidence="6">
    <location>
        <begin position="166"/>
        <end position="216"/>
    </location>
</feature>
<dbReference type="GO" id="GO:0005096">
    <property type="term" value="F:GTPase activator activity"/>
    <property type="evidence" value="ECO:0007669"/>
    <property type="project" value="UniProtKB-KW"/>
</dbReference>
<dbReference type="PANTHER" id="PTHR46075:SF2">
    <property type="entry name" value="RHO GTPASE ACTIVATING PROTEIN AT 5A, ISOFORM A"/>
    <property type="match status" value="1"/>
</dbReference>
<proteinExistence type="predicted"/>
<name>A0A7E4UUA6_PANRE</name>
<organism evidence="8 9">
    <name type="scientific">Panagrellus redivivus</name>
    <name type="common">Microworm</name>
    <dbReference type="NCBI Taxonomy" id="6233"/>
    <lineage>
        <taxon>Eukaryota</taxon>
        <taxon>Metazoa</taxon>
        <taxon>Ecdysozoa</taxon>
        <taxon>Nematoda</taxon>
        <taxon>Chromadorea</taxon>
        <taxon>Rhabditida</taxon>
        <taxon>Tylenchina</taxon>
        <taxon>Panagrolaimomorpha</taxon>
        <taxon>Panagrolaimoidea</taxon>
        <taxon>Panagrolaimidae</taxon>
        <taxon>Panagrellus</taxon>
    </lineage>
</organism>
<dbReference type="InterPro" id="IPR002219">
    <property type="entry name" value="PKC_DAG/PE"/>
</dbReference>
<evidence type="ECO:0000259" key="6">
    <source>
        <dbReference type="PROSITE" id="PS50081"/>
    </source>
</evidence>
<dbReference type="SMART" id="SM00252">
    <property type="entry name" value="SH2"/>
    <property type="match status" value="1"/>
</dbReference>
<dbReference type="InterPro" id="IPR051854">
    <property type="entry name" value="Rho-type_GAP"/>
</dbReference>
<dbReference type="GO" id="GO:0007165">
    <property type="term" value="P:signal transduction"/>
    <property type="evidence" value="ECO:0007669"/>
    <property type="project" value="InterPro"/>
</dbReference>
<dbReference type="SMART" id="SM00324">
    <property type="entry name" value="RhoGAP"/>
    <property type="match status" value="1"/>
</dbReference>
<dbReference type="SMART" id="SM00109">
    <property type="entry name" value="C1"/>
    <property type="match status" value="1"/>
</dbReference>
<evidence type="ECO:0000256" key="2">
    <source>
        <dbReference type="ARBA" id="ARBA00022723"/>
    </source>
</evidence>
<dbReference type="CDD" id="cd00159">
    <property type="entry name" value="RhoGAP"/>
    <property type="match status" value="1"/>
</dbReference>
<keyword evidence="3" id="KW-0862">Zinc</keyword>
<keyword evidence="1" id="KW-0343">GTPase activation</keyword>
<dbReference type="Pfam" id="PF00130">
    <property type="entry name" value="C1_1"/>
    <property type="match status" value="1"/>
</dbReference>
<evidence type="ECO:0000259" key="7">
    <source>
        <dbReference type="PROSITE" id="PS50238"/>
    </source>
</evidence>
<dbReference type="SUPFAM" id="SSF57889">
    <property type="entry name" value="Cysteine-rich domain"/>
    <property type="match status" value="1"/>
</dbReference>
<dbReference type="PROSITE" id="PS50081">
    <property type="entry name" value="ZF_DAG_PE_2"/>
    <property type="match status" value="1"/>
</dbReference>
<keyword evidence="4" id="KW-0727">SH2 domain</keyword>
<dbReference type="Pfam" id="PF00017">
    <property type="entry name" value="SH2"/>
    <property type="match status" value="1"/>
</dbReference>
<dbReference type="PROSITE" id="PS50001">
    <property type="entry name" value="SH2"/>
    <property type="match status" value="1"/>
</dbReference>
<evidence type="ECO:0000313" key="8">
    <source>
        <dbReference type="Proteomes" id="UP000492821"/>
    </source>
</evidence>
<dbReference type="PROSITE" id="PS00479">
    <property type="entry name" value="ZF_DAG_PE_1"/>
    <property type="match status" value="1"/>
</dbReference>
<dbReference type="InterPro" id="IPR036860">
    <property type="entry name" value="SH2_dom_sf"/>
</dbReference>
<dbReference type="FunFam" id="3.30.505.10:FF:000019">
    <property type="entry name" value="Chimaerin"/>
    <property type="match status" value="1"/>
</dbReference>
<dbReference type="WBParaSite" id="Pan_g12614.t1">
    <property type="protein sequence ID" value="Pan_g12614.t1"/>
    <property type="gene ID" value="Pan_g12614"/>
</dbReference>
<dbReference type="FunFam" id="3.30.60.20:FF:000025">
    <property type="entry name" value="Chimaerin"/>
    <property type="match status" value="1"/>
</dbReference>
<dbReference type="InterPro" id="IPR046349">
    <property type="entry name" value="C1-like_sf"/>
</dbReference>
<feature type="domain" description="SH2" evidence="5">
    <location>
        <begin position="44"/>
        <end position="113"/>
    </location>
</feature>
<dbReference type="Gene3D" id="1.10.555.10">
    <property type="entry name" value="Rho GTPase activation protein"/>
    <property type="match status" value="1"/>
</dbReference>
<dbReference type="SUPFAM" id="SSF48350">
    <property type="entry name" value="GTPase activation domain, GAP"/>
    <property type="match status" value="1"/>
</dbReference>
<evidence type="ECO:0000256" key="4">
    <source>
        <dbReference type="PROSITE-ProRule" id="PRU00191"/>
    </source>
</evidence>
<dbReference type="PRINTS" id="PR00008">
    <property type="entry name" value="DAGPEDOMAIN"/>
</dbReference>
<reference evidence="9" key="2">
    <citation type="submission" date="2020-10" db="UniProtKB">
        <authorList>
            <consortium name="WormBaseParasite"/>
        </authorList>
    </citation>
    <scope>IDENTIFICATION</scope>
</reference>
<dbReference type="CDD" id="cd20806">
    <property type="entry name" value="C1_CHN"/>
    <property type="match status" value="1"/>
</dbReference>
<dbReference type="InterPro" id="IPR000198">
    <property type="entry name" value="RhoGAP_dom"/>
</dbReference>
<dbReference type="AlphaFoldDB" id="A0A7E4UUA6"/>
<accession>A0A7E4UUA6</accession>
<dbReference type="InterPro" id="IPR020454">
    <property type="entry name" value="DAG/PE-bd"/>
</dbReference>
<dbReference type="PANTHER" id="PTHR46075">
    <property type="entry name" value="CHIMERIN FAMILY MEMBER"/>
    <property type="match status" value="1"/>
</dbReference>
<evidence type="ECO:0000256" key="1">
    <source>
        <dbReference type="ARBA" id="ARBA00022468"/>
    </source>
</evidence>
<evidence type="ECO:0000259" key="5">
    <source>
        <dbReference type="PROSITE" id="PS50001"/>
    </source>
</evidence>
<evidence type="ECO:0000256" key="3">
    <source>
        <dbReference type="ARBA" id="ARBA00022833"/>
    </source>
</evidence>
<dbReference type="Proteomes" id="UP000492821">
    <property type="component" value="Unassembled WGS sequence"/>
</dbReference>
<dbReference type="Gene3D" id="3.30.505.10">
    <property type="entry name" value="SH2 domain"/>
    <property type="match status" value="1"/>
</dbReference>
<dbReference type="Pfam" id="PF00620">
    <property type="entry name" value="RhoGAP"/>
    <property type="match status" value="1"/>
</dbReference>
<dbReference type="GO" id="GO:0046872">
    <property type="term" value="F:metal ion binding"/>
    <property type="evidence" value="ECO:0007669"/>
    <property type="project" value="UniProtKB-KW"/>
</dbReference>
<dbReference type="InterPro" id="IPR008936">
    <property type="entry name" value="Rho_GTPase_activation_prot"/>
</dbReference>
<evidence type="ECO:0000313" key="9">
    <source>
        <dbReference type="WBParaSite" id="Pan_g12614.t1"/>
    </source>
</evidence>